<evidence type="ECO:0000256" key="9">
    <source>
        <dbReference type="RuleBase" id="RU362028"/>
    </source>
</evidence>
<evidence type="ECO:0000256" key="1">
    <source>
        <dbReference type="ARBA" id="ARBA00000381"/>
    </source>
</evidence>
<name>A0A162V962_9GAMM</name>
<evidence type="ECO:0000256" key="6">
    <source>
        <dbReference type="ARBA" id="ARBA00023235"/>
    </source>
</evidence>
<comment type="caution">
    <text evidence="11">The sequence shown here is derived from an EMBL/GenBank/DDBJ whole genome shotgun (WGS) entry which is preliminary data.</text>
</comment>
<dbReference type="EC" id="5.4.99.-" evidence="9"/>
<dbReference type="AlphaFoldDB" id="A0A162V962"/>
<reference evidence="11" key="1">
    <citation type="submission" date="2021-03" db="EMBL/GenBank/DDBJ databases">
        <title>Identification and antibiotic profiling of Wohlfahrtiimonas chitiniclastica, an underestimated human pathogen.</title>
        <authorList>
            <person name="Kopf A."/>
            <person name="Bunk B."/>
            <person name="Coldewey S."/>
            <person name="Gunzer F."/>
            <person name="Riedel T."/>
            <person name="Schroettner P."/>
        </authorList>
    </citation>
    <scope>NUCLEOTIDE SEQUENCE</scope>
    <source>
        <strain evidence="11">DSM 100917</strain>
    </source>
</reference>
<evidence type="ECO:0000256" key="4">
    <source>
        <dbReference type="ARBA" id="ARBA00022552"/>
    </source>
</evidence>
<dbReference type="GO" id="GO:0160141">
    <property type="term" value="F:23S rRNA pseudouridine(955/2504/2580) synthase activity"/>
    <property type="evidence" value="ECO:0007669"/>
    <property type="project" value="UniProtKB-EC"/>
</dbReference>
<dbReference type="InterPro" id="IPR036986">
    <property type="entry name" value="S4_RNA-bd_sf"/>
</dbReference>
<dbReference type="Proteomes" id="UP000680020">
    <property type="component" value="Unassembled WGS sequence"/>
</dbReference>
<evidence type="ECO:0000256" key="3">
    <source>
        <dbReference type="ARBA" id="ARBA00010876"/>
    </source>
</evidence>
<dbReference type="InterPro" id="IPR006225">
    <property type="entry name" value="PsdUridine_synth_RluC/D"/>
</dbReference>
<evidence type="ECO:0000259" key="10">
    <source>
        <dbReference type="SMART" id="SM00363"/>
    </source>
</evidence>
<dbReference type="Gene3D" id="3.30.2350.10">
    <property type="entry name" value="Pseudouridine synthase"/>
    <property type="match status" value="1"/>
</dbReference>
<evidence type="ECO:0000313" key="12">
    <source>
        <dbReference type="Proteomes" id="UP000680020"/>
    </source>
</evidence>
<dbReference type="Gene3D" id="3.10.290.10">
    <property type="entry name" value="RNA-binding S4 domain"/>
    <property type="match status" value="1"/>
</dbReference>
<evidence type="ECO:0000313" key="11">
    <source>
        <dbReference type="EMBL" id="MBS7824863.1"/>
    </source>
</evidence>
<comment type="catalytic activity">
    <reaction evidence="1">
        <text>uridine(955/2504/2580) in 23S rRNA = pseudouridine(955/2504/2580) in 23S rRNA</text>
        <dbReference type="Rhea" id="RHEA:42528"/>
        <dbReference type="Rhea" id="RHEA-COMP:10099"/>
        <dbReference type="Rhea" id="RHEA-COMP:10100"/>
        <dbReference type="ChEBI" id="CHEBI:65314"/>
        <dbReference type="ChEBI" id="CHEBI:65315"/>
        <dbReference type="EC" id="5.4.99.24"/>
    </reaction>
</comment>
<dbReference type="RefSeq" id="WP_008316801.1">
    <property type="nucleotide sequence ID" value="NZ_CP115969.1"/>
</dbReference>
<evidence type="ECO:0000256" key="7">
    <source>
        <dbReference type="PIRSR" id="PIRSR606225-1"/>
    </source>
</evidence>
<proteinExistence type="inferred from homology"/>
<feature type="active site" evidence="7">
    <location>
        <position position="145"/>
    </location>
</feature>
<dbReference type="NCBIfam" id="TIGR00005">
    <property type="entry name" value="rluA_subfam"/>
    <property type="match status" value="1"/>
</dbReference>
<dbReference type="GeneID" id="58263707"/>
<evidence type="ECO:0000256" key="5">
    <source>
        <dbReference type="ARBA" id="ARBA00022884"/>
    </source>
</evidence>
<evidence type="ECO:0000256" key="8">
    <source>
        <dbReference type="PROSITE-ProRule" id="PRU00182"/>
    </source>
</evidence>
<dbReference type="SMART" id="SM00363">
    <property type="entry name" value="S4"/>
    <property type="match status" value="1"/>
</dbReference>
<comment type="function">
    <text evidence="2">Responsible for synthesis of pseudouridine from uracil at positions 955, 2504 and 2580 in 23S ribosomal RNA.</text>
</comment>
<keyword evidence="4" id="KW-0698">rRNA processing</keyword>
<dbReference type="CDD" id="cd00165">
    <property type="entry name" value="S4"/>
    <property type="match status" value="1"/>
</dbReference>
<dbReference type="InterPro" id="IPR006224">
    <property type="entry name" value="PsdUridine_synth_RluA-like_CS"/>
</dbReference>
<dbReference type="SUPFAM" id="SSF55174">
    <property type="entry name" value="Alpha-L RNA-binding motif"/>
    <property type="match status" value="1"/>
</dbReference>
<dbReference type="CDD" id="cd02869">
    <property type="entry name" value="PseudoU_synth_RluA_like"/>
    <property type="match status" value="1"/>
</dbReference>
<accession>A0A162V962</accession>
<dbReference type="SUPFAM" id="SSF55120">
    <property type="entry name" value="Pseudouridine synthase"/>
    <property type="match status" value="1"/>
</dbReference>
<keyword evidence="6 9" id="KW-0413">Isomerase</keyword>
<dbReference type="EMBL" id="JAGIBU010000004">
    <property type="protein sequence ID" value="MBS7824863.1"/>
    <property type="molecule type" value="Genomic_DNA"/>
</dbReference>
<dbReference type="InterPro" id="IPR002942">
    <property type="entry name" value="S4_RNA-bd"/>
</dbReference>
<dbReference type="PROSITE" id="PS01129">
    <property type="entry name" value="PSI_RLU"/>
    <property type="match status" value="1"/>
</dbReference>
<comment type="catalytic activity">
    <reaction evidence="9">
        <text>a uridine in RNA = a pseudouridine in RNA</text>
        <dbReference type="Rhea" id="RHEA:48348"/>
        <dbReference type="Rhea" id="RHEA-COMP:12068"/>
        <dbReference type="Rhea" id="RHEA-COMP:12069"/>
        <dbReference type="ChEBI" id="CHEBI:65314"/>
        <dbReference type="ChEBI" id="CHEBI:65315"/>
    </reaction>
</comment>
<dbReference type="PANTHER" id="PTHR21600">
    <property type="entry name" value="MITOCHONDRIAL RNA PSEUDOURIDINE SYNTHASE"/>
    <property type="match status" value="1"/>
</dbReference>
<organism evidence="11 12">
    <name type="scientific">Wohlfahrtiimonas chitiniclastica</name>
    <dbReference type="NCBI Taxonomy" id="400946"/>
    <lineage>
        <taxon>Bacteria</taxon>
        <taxon>Pseudomonadati</taxon>
        <taxon>Pseudomonadota</taxon>
        <taxon>Gammaproteobacteria</taxon>
        <taxon>Cardiobacteriales</taxon>
        <taxon>Ignatzschineriaceae</taxon>
        <taxon>Wohlfahrtiimonas</taxon>
    </lineage>
</organism>
<dbReference type="PANTHER" id="PTHR21600:SF92">
    <property type="entry name" value="RIBOSOMAL LARGE SUBUNIT PSEUDOURIDINE SYNTHASE C"/>
    <property type="match status" value="1"/>
</dbReference>
<dbReference type="GO" id="GO:0003723">
    <property type="term" value="F:RNA binding"/>
    <property type="evidence" value="ECO:0007669"/>
    <property type="project" value="UniProtKB-KW"/>
</dbReference>
<evidence type="ECO:0000256" key="2">
    <source>
        <dbReference type="ARBA" id="ARBA00002876"/>
    </source>
</evidence>
<keyword evidence="5 8" id="KW-0694">RNA-binding</keyword>
<dbReference type="PROSITE" id="PS50889">
    <property type="entry name" value="S4"/>
    <property type="match status" value="1"/>
</dbReference>
<dbReference type="Pfam" id="PF00849">
    <property type="entry name" value="PseudoU_synth_2"/>
    <property type="match status" value="1"/>
</dbReference>
<feature type="domain" description="RNA-binding S4" evidence="10">
    <location>
        <begin position="23"/>
        <end position="85"/>
    </location>
</feature>
<dbReference type="GO" id="GO:0000455">
    <property type="term" value="P:enzyme-directed rRNA pseudouridine synthesis"/>
    <property type="evidence" value="ECO:0007669"/>
    <property type="project" value="TreeGrafter"/>
</dbReference>
<dbReference type="InterPro" id="IPR020103">
    <property type="entry name" value="PsdUridine_synth_cat_dom_sf"/>
</dbReference>
<protein>
    <recommendedName>
        <fullName evidence="9">Pseudouridine synthase</fullName>
        <ecNumber evidence="9">5.4.99.-</ecNumber>
    </recommendedName>
</protein>
<gene>
    <name evidence="11" type="ORF">J7561_06545</name>
</gene>
<sequence>MSNPEETRTQVRFETVNEHQDGQRVDNFLMAQFRTLPKSRIYQMIRKGEVRVNKGRIKPESRLSVGDVVRIPPVSINPEAANEIPAFWKERLRNSIIHEDDRLLVINKPSGIAVHKGSGLPYGVIEVLRAARPELEFLELVHRLDKDTSGCLVLAKTGKILRELQKATMKKRYLCLVKGFWDKGRFDQHAKLDIENREHGERHVVVSPKGKDAHTRFNIIEHYPKSSLLEAELFTGRTHQIRVHAASLGFPLLGDDRYGDVDANKRMKQYGLNRIFLHAHSLMIDMPPYDYAFSAPLPDELNQFLNNMR</sequence>
<dbReference type="InterPro" id="IPR006145">
    <property type="entry name" value="PsdUridine_synth_RsuA/RluA"/>
</dbReference>
<dbReference type="InterPro" id="IPR050188">
    <property type="entry name" value="RluA_PseudoU_synthase"/>
</dbReference>
<dbReference type="Pfam" id="PF01479">
    <property type="entry name" value="S4"/>
    <property type="match status" value="1"/>
</dbReference>
<comment type="similarity">
    <text evidence="3 9">Belongs to the pseudouridine synthase RluA family.</text>
</comment>